<organism evidence="7 8">
    <name type="scientific">Candidatus Atopostipes pullistercoris</name>
    <dbReference type="NCBI Taxonomy" id="2838467"/>
    <lineage>
        <taxon>Bacteria</taxon>
        <taxon>Bacillati</taxon>
        <taxon>Bacillota</taxon>
        <taxon>Bacilli</taxon>
        <taxon>Lactobacillales</taxon>
        <taxon>Carnobacteriaceae</taxon>
        <taxon>Atopostipes</taxon>
    </lineage>
</organism>
<proteinExistence type="inferred from homology"/>
<comment type="function">
    <text evidence="4">Required for a late step of 50S ribosomal subunit assembly. Has GTPase activity.</text>
</comment>
<dbReference type="GO" id="GO:0006412">
    <property type="term" value="P:translation"/>
    <property type="evidence" value="ECO:0007669"/>
    <property type="project" value="TreeGrafter"/>
</dbReference>
<dbReference type="InterPro" id="IPR016478">
    <property type="entry name" value="GTPase_MTG1"/>
</dbReference>
<dbReference type="PROSITE" id="PS51721">
    <property type="entry name" value="G_CP"/>
    <property type="match status" value="1"/>
</dbReference>
<dbReference type="EMBL" id="DXAZ01000110">
    <property type="protein sequence ID" value="HIZ71458.1"/>
    <property type="molecule type" value="Genomic_DNA"/>
</dbReference>
<evidence type="ECO:0000256" key="4">
    <source>
        <dbReference type="PIRNR" id="PIRNR006230"/>
    </source>
</evidence>
<dbReference type="AlphaFoldDB" id="A0A9D2G1I7"/>
<dbReference type="NCBIfam" id="TIGR03596">
    <property type="entry name" value="GTPase_YlqF"/>
    <property type="match status" value="1"/>
</dbReference>
<evidence type="ECO:0000259" key="6">
    <source>
        <dbReference type="PROSITE" id="PS51721"/>
    </source>
</evidence>
<dbReference type="InterPro" id="IPR023179">
    <property type="entry name" value="GTP-bd_ortho_bundle_sf"/>
</dbReference>
<gene>
    <name evidence="7" type="primary">ylqF</name>
    <name evidence="7" type="ORF">H9808_06825</name>
</gene>
<reference evidence="7" key="1">
    <citation type="journal article" date="2021" name="PeerJ">
        <title>Extensive microbial diversity within the chicken gut microbiome revealed by metagenomics and culture.</title>
        <authorList>
            <person name="Gilroy R."/>
            <person name="Ravi A."/>
            <person name="Getino M."/>
            <person name="Pursley I."/>
            <person name="Horton D.L."/>
            <person name="Alikhan N.F."/>
            <person name="Baker D."/>
            <person name="Gharbi K."/>
            <person name="Hall N."/>
            <person name="Watson M."/>
            <person name="Adriaenssens E.M."/>
            <person name="Foster-Nyarko E."/>
            <person name="Jarju S."/>
            <person name="Secka A."/>
            <person name="Antonio M."/>
            <person name="Oren A."/>
            <person name="Chaudhuri R.R."/>
            <person name="La Ragione R."/>
            <person name="Hildebrand F."/>
            <person name="Pallen M.J."/>
        </authorList>
    </citation>
    <scope>NUCLEOTIDE SEQUENCE</scope>
    <source>
        <strain evidence="7">CHK169-4300</strain>
    </source>
</reference>
<dbReference type="SUPFAM" id="SSF52540">
    <property type="entry name" value="P-loop containing nucleoside triphosphate hydrolases"/>
    <property type="match status" value="1"/>
</dbReference>
<evidence type="ECO:0000313" key="7">
    <source>
        <dbReference type="EMBL" id="HIZ71458.1"/>
    </source>
</evidence>
<feature type="domain" description="CP-type G" evidence="6">
    <location>
        <begin position="15"/>
        <end position="179"/>
    </location>
</feature>
<dbReference type="Gene3D" id="3.40.50.300">
    <property type="entry name" value="P-loop containing nucleotide triphosphate hydrolases"/>
    <property type="match status" value="1"/>
</dbReference>
<protein>
    <recommendedName>
        <fullName evidence="1 4">Ribosome biogenesis GTPase A</fullName>
    </recommendedName>
</protein>
<dbReference type="InterPro" id="IPR027417">
    <property type="entry name" value="P-loop_NTPase"/>
</dbReference>
<evidence type="ECO:0000256" key="5">
    <source>
        <dbReference type="PIRSR" id="PIRSR006230-1"/>
    </source>
</evidence>
<comment type="subcellular location">
    <subcellularLocation>
        <location evidence="4">Cytoplasm</location>
    </subcellularLocation>
</comment>
<dbReference type="Proteomes" id="UP000824106">
    <property type="component" value="Unassembled WGS sequence"/>
</dbReference>
<evidence type="ECO:0000256" key="2">
    <source>
        <dbReference type="ARBA" id="ARBA00022741"/>
    </source>
</evidence>
<dbReference type="InterPro" id="IPR006073">
    <property type="entry name" value="GTP-bd"/>
</dbReference>
<dbReference type="Pfam" id="PF01926">
    <property type="entry name" value="MMR_HSR1"/>
    <property type="match status" value="1"/>
</dbReference>
<reference evidence="7" key="2">
    <citation type="submission" date="2021-04" db="EMBL/GenBank/DDBJ databases">
        <authorList>
            <person name="Gilroy R."/>
        </authorList>
    </citation>
    <scope>NUCLEOTIDE SEQUENCE</scope>
    <source>
        <strain evidence="7">CHK169-4300</strain>
    </source>
</reference>
<dbReference type="PANTHER" id="PTHR45782:SF4">
    <property type="entry name" value="MITOCHONDRIAL RIBOSOME-ASSOCIATED GTPASE 1"/>
    <property type="match status" value="1"/>
</dbReference>
<comment type="similarity">
    <text evidence="4">Belongs to the TRAFAC class YlqF/YawG GTPase family. MTG1 subfamily.</text>
</comment>
<dbReference type="PANTHER" id="PTHR45782">
    <property type="entry name" value="MITOCHONDRIAL RIBOSOME-ASSOCIATED GTPASE 1"/>
    <property type="match status" value="1"/>
</dbReference>
<sequence>MKNIQWYPGHMAKAKRELTEKLPLVDVVFELVDARIPVASRNPDMVQLIQNKPQVLILMKSDLADPKVTQQWLNYYEQKKITAVPFNGKSNQGIDKIIEAAHSVLEEHTLKREEKGLKKRAIRAVTVGIPNVGKSTLINRFAGKNITTTGNRPGVTKAQQWIKYKNQLELLDIPGILWPKFEDPLIGQKLALTGAIKETLYYKDDIALLGINYLTNNYPGSLAKRYSFDSKFEKELSAPDLLLLITEKRGYFDDYDRGAEMMLNELREGKLGRLSFETLEDLNTNENDN</sequence>
<keyword evidence="2 4" id="KW-0547">Nucleotide-binding</keyword>
<evidence type="ECO:0000256" key="3">
    <source>
        <dbReference type="ARBA" id="ARBA00023134"/>
    </source>
</evidence>
<dbReference type="GO" id="GO:0005737">
    <property type="term" value="C:cytoplasm"/>
    <property type="evidence" value="ECO:0007669"/>
    <property type="project" value="UniProtKB-SubCell"/>
</dbReference>
<dbReference type="CDD" id="cd01856">
    <property type="entry name" value="YlqF"/>
    <property type="match status" value="1"/>
</dbReference>
<dbReference type="PIRSF" id="PIRSF006230">
    <property type="entry name" value="MG442"/>
    <property type="match status" value="1"/>
</dbReference>
<evidence type="ECO:0000313" key="8">
    <source>
        <dbReference type="Proteomes" id="UP000824106"/>
    </source>
</evidence>
<feature type="binding site" evidence="5">
    <location>
        <begin position="131"/>
        <end position="136"/>
    </location>
    <ligand>
        <name>GTP</name>
        <dbReference type="ChEBI" id="CHEBI:37565"/>
    </ligand>
</feature>
<keyword evidence="3 4" id="KW-0342">GTP-binding</keyword>
<dbReference type="Gene3D" id="1.10.1580.10">
    <property type="match status" value="1"/>
</dbReference>
<name>A0A9D2G1I7_9LACT</name>
<feature type="binding site" evidence="5">
    <location>
        <position position="175"/>
    </location>
    <ligand>
        <name>GTP</name>
        <dbReference type="ChEBI" id="CHEBI:37565"/>
    </ligand>
</feature>
<dbReference type="InterPro" id="IPR019991">
    <property type="entry name" value="GTP-bd_ribosome_bgen"/>
</dbReference>
<accession>A0A9D2G1I7</accession>
<dbReference type="FunFam" id="3.40.50.300:FF:000590">
    <property type="entry name" value="Ribosome biogenesis GTPase A"/>
    <property type="match status" value="1"/>
</dbReference>
<evidence type="ECO:0000256" key="1">
    <source>
        <dbReference type="ARBA" id="ARBA00014898"/>
    </source>
</evidence>
<comment type="caution">
    <text evidence="7">The sequence shown here is derived from an EMBL/GenBank/DDBJ whole genome shotgun (WGS) entry which is preliminary data.</text>
</comment>
<dbReference type="GO" id="GO:0005525">
    <property type="term" value="F:GTP binding"/>
    <property type="evidence" value="ECO:0007669"/>
    <property type="project" value="UniProtKB-KW"/>
</dbReference>
<dbReference type="InterPro" id="IPR030378">
    <property type="entry name" value="G_CP_dom"/>
</dbReference>
<keyword evidence="4" id="KW-0963">Cytoplasm</keyword>
<dbReference type="GO" id="GO:0003924">
    <property type="term" value="F:GTPase activity"/>
    <property type="evidence" value="ECO:0007669"/>
    <property type="project" value="TreeGrafter"/>
</dbReference>